<dbReference type="SMART" id="SM00595">
    <property type="entry name" value="MADF"/>
    <property type="match status" value="1"/>
</dbReference>
<dbReference type="InterPro" id="IPR039353">
    <property type="entry name" value="TF_Adf1"/>
</dbReference>
<evidence type="ECO:0000313" key="3">
    <source>
        <dbReference type="Proteomes" id="UP001566132"/>
    </source>
</evidence>
<name>A0ABD1FDS1_HYPHA</name>
<reference evidence="2 3" key="1">
    <citation type="submission" date="2024-05" db="EMBL/GenBank/DDBJ databases">
        <title>Genetic variation in Jamaican populations of the coffee berry borer (Hypothenemus hampei).</title>
        <authorList>
            <person name="Errbii M."/>
            <person name="Myrie A."/>
        </authorList>
    </citation>
    <scope>NUCLEOTIDE SEQUENCE [LARGE SCALE GENOMIC DNA]</scope>
    <source>
        <strain evidence="2">JA-Hopewell-2020-01-JO</strain>
        <tissue evidence="2">Whole body</tissue>
    </source>
</reference>
<dbReference type="PANTHER" id="PTHR12243">
    <property type="entry name" value="MADF DOMAIN TRANSCRIPTION FACTOR"/>
    <property type="match status" value="1"/>
</dbReference>
<keyword evidence="3" id="KW-1185">Reference proteome</keyword>
<proteinExistence type="predicted"/>
<sequence>MNNFEELLISYVEQSPHLYNKSLKDYKDEGMKQNTWTSIAIKLESEPEKVKKRWENLRNNFVRAYRTYNEKLPSSSAAVEKRITFLYFRAMLWLAPYIRKENLSKVKSKKSDLSTAVVAFKTLVDYKTNASTQKTITDPADDAFLQSIILDMGKIKPRYRIQFKCELMKPIYTLTQME</sequence>
<dbReference type="PROSITE" id="PS51029">
    <property type="entry name" value="MADF"/>
    <property type="match status" value="1"/>
</dbReference>
<feature type="domain" description="MADF" evidence="1">
    <location>
        <begin position="7"/>
        <end position="99"/>
    </location>
</feature>
<dbReference type="EMBL" id="JBDJPC010000001">
    <property type="protein sequence ID" value="KAL1516311.1"/>
    <property type="molecule type" value="Genomic_DNA"/>
</dbReference>
<evidence type="ECO:0000313" key="2">
    <source>
        <dbReference type="EMBL" id="KAL1516311.1"/>
    </source>
</evidence>
<dbReference type="Pfam" id="PF10545">
    <property type="entry name" value="MADF_DNA_bdg"/>
    <property type="match status" value="1"/>
</dbReference>
<dbReference type="Proteomes" id="UP001566132">
    <property type="component" value="Unassembled WGS sequence"/>
</dbReference>
<dbReference type="PANTHER" id="PTHR12243:SF67">
    <property type="entry name" value="COREPRESSOR OF PANGOLIN, ISOFORM A-RELATED"/>
    <property type="match status" value="1"/>
</dbReference>
<evidence type="ECO:0000259" key="1">
    <source>
        <dbReference type="PROSITE" id="PS51029"/>
    </source>
</evidence>
<dbReference type="InterPro" id="IPR006578">
    <property type="entry name" value="MADF-dom"/>
</dbReference>
<accession>A0ABD1FDS1</accession>
<comment type="caution">
    <text evidence="2">The sequence shown here is derived from an EMBL/GenBank/DDBJ whole genome shotgun (WGS) entry which is preliminary data.</text>
</comment>
<protein>
    <recommendedName>
        <fullName evidence="1">MADF domain-containing protein</fullName>
    </recommendedName>
</protein>
<gene>
    <name evidence="2" type="ORF">ABEB36_000230</name>
</gene>
<dbReference type="AlphaFoldDB" id="A0ABD1FDS1"/>
<organism evidence="2 3">
    <name type="scientific">Hypothenemus hampei</name>
    <name type="common">Coffee berry borer</name>
    <dbReference type="NCBI Taxonomy" id="57062"/>
    <lineage>
        <taxon>Eukaryota</taxon>
        <taxon>Metazoa</taxon>
        <taxon>Ecdysozoa</taxon>
        <taxon>Arthropoda</taxon>
        <taxon>Hexapoda</taxon>
        <taxon>Insecta</taxon>
        <taxon>Pterygota</taxon>
        <taxon>Neoptera</taxon>
        <taxon>Endopterygota</taxon>
        <taxon>Coleoptera</taxon>
        <taxon>Polyphaga</taxon>
        <taxon>Cucujiformia</taxon>
        <taxon>Curculionidae</taxon>
        <taxon>Scolytinae</taxon>
        <taxon>Hypothenemus</taxon>
    </lineage>
</organism>